<dbReference type="RefSeq" id="WP_059023582.1">
    <property type="nucleotide sequence ID" value="NZ_LN609302.1"/>
</dbReference>
<gene>
    <name evidence="2" type="ORF">AGA_1455</name>
    <name evidence="3" type="ORF">GOB80_01670</name>
</gene>
<reference evidence="3 5" key="3">
    <citation type="journal article" date="2020" name="Int. J. Syst. Evol. Microbiol.">
        <title>Novel acetic acid bacteria from cider fermentations: Acetobacter conturbans sp. nov. and Acetobacter fallax sp. nov.</title>
        <authorList>
            <person name="Sombolestani A.S."/>
            <person name="Cleenwerck I."/>
            <person name="Cnockaert M."/>
            <person name="Borremans W."/>
            <person name="Wieme A.D."/>
            <person name="De Vuyst L."/>
            <person name="Vandamme P."/>
        </authorList>
    </citation>
    <scope>NUCLEOTIDE SEQUENCE [LARGE SCALE GENOMIC DNA]</scope>
    <source>
        <strain evidence="3 5">LMG 23848</strain>
    </source>
</reference>
<dbReference type="PROSITE" id="PS51186">
    <property type="entry name" value="GNAT"/>
    <property type="match status" value="1"/>
</dbReference>
<dbReference type="AlphaFoldDB" id="A0A0U5F5M4"/>
<protein>
    <submittedName>
        <fullName evidence="2">GCN5-related N-acetyltransferase</fullName>
        <ecNumber evidence="2">2.3.1.-</ecNumber>
    </submittedName>
    <submittedName>
        <fullName evidence="3">GNAT family N-acetyltransferase</fullName>
    </submittedName>
</protein>
<proteinExistence type="predicted"/>
<evidence type="ECO:0000313" key="5">
    <source>
        <dbReference type="Proteomes" id="UP000657200"/>
    </source>
</evidence>
<dbReference type="CDD" id="cd04301">
    <property type="entry name" value="NAT_SF"/>
    <property type="match status" value="1"/>
</dbReference>
<dbReference type="InterPro" id="IPR000182">
    <property type="entry name" value="GNAT_dom"/>
</dbReference>
<reference evidence="4" key="2">
    <citation type="submission" date="2014-09" db="EMBL/GenBank/DDBJ databases">
        <authorList>
            <person name="Illeghems K.G."/>
        </authorList>
    </citation>
    <scope>NUCLEOTIDE SEQUENCE [LARGE SCALE GENOMIC DNA]</scope>
    <source>
        <strain evidence="4">LMG 23848T</strain>
    </source>
</reference>
<organism evidence="2 4">
    <name type="scientific">Acetobacter ghanensis</name>
    <dbReference type="NCBI Taxonomy" id="431306"/>
    <lineage>
        <taxon>Bacteria</taxon>
        <taxon>Pseudomonadati</taxon>
        <taxon>Pseudomonadota</taxon>
        <taxon>Alphaproteobacteria</taxon>
        <taxon>Acetobacterales</taxon>
        <taxon>Acetobacteraceae</taxon>
        <taxon>Acetobacter</taxon>
    </lineage>
</organism>
<dbReference type="InterPro" id="IPR016181">
    <property type="entry name" value="Acyl_CoA_acyltransferase"/>
</dbReference>
<keyword evidence="2" id="KW-0012">Acyltransferase</keyword>
<accession>A0A0U5F5M4</accession>
<dbReference type="EMBL" id="LN609302">
    <property type="protein sequence ID" value="CEF55501.1"/>
    <property type="molecule type" value="Genomic_DNA"/>
</dbReference>
<dbReference type="EMBL" id="WOTE01000001">
    <property type="protein sequence ID" value="NHO38402.1"/>
    <property type="molecule type" value="Genomic_DNA"/>
</dbReference>
<dbReference type="Proteomes" id="UP000657200">
    <property type="component" value="Unassembled WGS sequence"/>
</dbReference>
<evidence type="ECO:0000313" key="4">
    <source>
        <dbReference type="Proteomes" id="UP000068250"/>
    </source>
</evidence>
<keyword evidence="5" id="KW-1185">Reference proteome</keyword>
<evidence type="ECO:0000313" key="3">
    <source>
        <dbReference type="EMBL" id="NHO38402.1"/>
    </source>
</evidence>
<dbReference type="PATRIC" id="fig|431306.5.peg.1478"/>
<dbReference type="STRING" id="431306.AGA_1455"/>
<dbReference type="EC" id="2.3.1.-" evidence="2"/>
<keyword evidence="2" id="KW-0808">Transferase</keyword>
<reference evidence="2" key="1">
    <citation type="submission" date="2014-09" db="EMBL/GenBank/DDBJ databases">
        <authorList>
            <person name="Magalhaes I.L.F."/>
            <person name="Oliveira U."/>
            <person name="Santos F.R."/>
            <person name="Vidigal T.H.D.A."/>
            <person name="Brescovit A.D."/>
            <person name="Santos A.J."/>
        </authorList>
    </citation>
    <scope>NUCLEOTIDE SEQUENCE</scope>
    <source>
        <strain evidence="2">LMG 23848T</strain>
    </source>
</reference>
<dbReference type="OrthoDB" id="275336at2"/>
<name>A0A0U5F5M4_9PROT</name>
<dbReference type="GO" id="GO:0016747">
    <property type="term" value="F:acyltransferase activity, transferring groups other than amino-acyl groups"/>
    <property type="evidence" value="ECO:0007669"/>
    <property type="project" value="InterPro"/>
</dbReference>
<sequence length="192" mass="21762">MITDLGFLQPVTRMKVLVTFMRMGHPPATPALALPQGWVLEDDVHLSVTQYRTLHYGVGRNCCWWMRQVLSDKALGRLLATAPIKIGLLRERGLIRGFYELNLTDPQDINLAYFGLLPEAIGQGVGRAFLDGVLRRAWAYGPKTVRVNTCTADHPRALPLYKQMGFEVIRRVEEEWDVPDRLGLDIPAHLRC</sequence>
<feature type="domain" description="N-acetyltransferase" evidence="1">
    <location>
        <begin position="49"/>
        <end position="185"/>
    </location>
</feature>
<evidence type="ECO:0000313" key="2">
    <source>
        <dbReference type="EMBL" id="CEF55501.1"/>
    </source>
</evidence>
<evidence type="ECO:0000259" key="1">
    <source>
        <dbReference type="PROSITE" id="PS51186"/>
    </source>
</evidence>
<dbReference type="Proteomes" id="UP000068250">
    <property type="component" value="Chromosome I"/>
</dbReference>
<dbReference type="Pfam" id="PF00583">
    <property type="entry name" value="Acetyltransf_1"/>
    <property type="match status" value="1"/>
</dbReference>
<dbReference type="Gene3D" id="3.40.630.30">
    <property type="match status" value="1"/>
</dbReference>
<dbReference type="SUPFAM" id="SSF55729">
    <property type="entry name" value="Acyl-CoA N-acyltransferases (Nat)"/>
    <property type="match status" value="1"/>
</dbReference>